<dbReference type="InterPro" id="IPR051174">
    <property type="entry name" value="Cytochrome_c-type_ET"/>
</dbReference>
<evidence type="ECO:0000256" key="4">
    <source>
        <dbReference type="ARBA" id="ARBA00022475"/>
    </source>
</evidence>
<evidence type="ECO:0000313" key="15">
    <source>
        <dbReference type="Proteomes" id="UP000254808"/>
    </source>
</evidence>
<dbReference type="InterPro" id="IPR038266">
    <property type="entry name" value="NapC/NirT_cytc_sf"/>
</dbReference>
<dbReference type="InterPro" id="IPR005126">
    <property type="entry name" value="NapC/NirT_cyt_c_N"/>
</dbReference>
<evidence type="ECO:0000256" key="10">
    <source>
        <dbReference type="ARBA" id="ARBA00023004"/>
    </source>
</evidence>
<dbReference type="AlphaFoldDB" id="A0A345UHW5"/>
<keyword evidence="7" id="KW-0479">Metal-binding</keyword>
<keyword evidence="15" id="KW-1185">Reference proteome</keyword>
<dbReference type="InterPro" id="IPR036280">
    <property type="entry name" value="Multihaem_cyt_sf"/>
</dbReference>
<evidence type="ECO:0000256" key="1">
    <source>
        <dbReference type="ARBA" id="ARBA00004236"/>
    </source>
</evidence>
<organism evidence="14 15">
    <name type="scientific">Cyclonatronum proteinivorum</name>
    <dbReference type="NCBI Taxonomy" id="1457365"/>
    <lineage>
        <taxon>Bacteria</taxon>
        <taxon>Pseudomonadati</taxon>
        <taxon>Balneolota</taxon>
        <taxon>Balneolia</taxon>
        <taxon>Balneolales</taxon>
        <taxon>Cyclonatronaceae</taxon>
        <taxon>Cyclonatronum</taxon>
    </lineage>
</organism>
<evidence type="ECO:0000256" key="8">
    <source>
        <dbReference type="ARBA" id="ARBA00022982"/>
    </source>
</evidence>
<accession>A0A345UHW5</accession>
<dbReference type="RefSeq" id="WP_240644826.1">
    <property type="nucleotide sequence ID" value="NZ_CP027806.1"/>
</dbReference>
<dbReference type="EMBL" id="CP027806">
    <property type="protein sequence ID" value="AXJ00067.1"/>
    <property type="molecule type" value="Genomic_DNA"/>
</dbReference>
<evidence type="ECO:0000256" key="2">
    <source>
        <dbReference type="ARBA" id="ARBA00007395"/>
    </source>
</evidence>
<feature type="transmembrane region" description="Helical" evidence="12">
    <location>
        <begin position="21"/>
        <end position="45"/>
    </location>
</feature>
<evidence type="ECO:0000256" key="5">
    <source>
        <dbReference type="ARBA" id="ARBA00022617"/>
    </source>
</evidence>
<protein>
    <submittedName>
        <fullName evidence="14">Cytochrome c nitrite reductase small subunit</fullName>
    </submittedName>
</protein>
<dbReference type="GO" id="GO:0005886">
    <property type="term" value="C:plasma membrane"/>
    <property type="evidence" value="ECO:0007669"/>
    <property type="project" value="UniProtKB-SubCell"/>
</dbReference>
<dbReference type="KEGG" id="cprv:CYPRO_0784"/>
<dbReference type="GO" id="GO:0046872">
    <property type="term" value="F:metal ion binding"/>
    <property type="evidence" value="ECO:0007669"/>
    <property type="project" value="UniProtKB-KW"/>
</dbReference>
<comment type="similarity">
    <text evidence="2">Belongs to the NapC/NirT/NrfH family.</text>
</comment>
<dbReference type="Pfam" id="PF03264">
    <property type="entry name" value="Cytochrom_NNT"/>
    <property type="match status" value="1"/>
</dbReference>
<evidence type="ECO:0000256" key="6">
    <source>
        <dbReference type="ARBA" id="ARBA00022692"/>
    </source>
</evidence>
<gene>
    <name evidence="14" type="ORF">CYPRO_0784</name>
</gene>
<keyword evidence="10" id="KW-0408">Iron</keyword>
<name>A0A345UHW5_9BACT</name>
<evidence type="ECO:0000313" key="14">
    <source>
        <dbReference type="EMBL" id="AXJ00067.1"/>
    </source>
</evidence>
<dbReference type="InterPro" id="IPR017571">
    <property type="entry name" value="NrfH"/>
</dbReference>
<reference evidence="14 15" key="1">
    <citation type="submission" date="2018-03" db="EMBL/GenBank/DDBJ databases">
        <title>Phenotypic and genomic properties of Cyclonatronum proteinivorum gen. nov., sp. nov., a haloalkaliphilic bacteroidete from soda lakes possessing Na+-translocating rhodopsin.</title>
        <authorList>
            <person name="Toshchakov S.V."/>
            <person name="Korzhenkov A."/>
            <person name="Samarov N.I."/>
            <person name="Kublanov I.V."/>
            <person name="Muntyan M.S."/>
            <person name="Sorokin D.Y."/>
        </authorList>
    </citation>
    <scope>NUCLEOTIDE SEQUENCE [LARGE SCALE GENOMIC DNA]</scope>
    <source>
        <strain evidence="14 15">Omega</strain>
    </source>
</reference>
<keyword evidence="5" id="KW-0349">Heme</keyword>
<keyword evidence="11 12" id="KW-0472">Membrane</keyword>
<dbReference type="PANTHER" id="PTHR30333:SF1">
    <property type="entry name" value="CYTOCHROME C-TYPE PROTEIN NAPC"/>
    <property type="match status" value="1"/>
</dbReference>
<keyword evidence="3" id="KW-0813">Transport</keyword>
<keyword evidence="9 12" id="KW-1133">Transmembrane helix</keyword>
<dbReference type="SUPFAM" id="SSF48695">
    <property type="entry name" value="Multiheme cytochromes"/>
    <property type="match status" value="1"/>
</dbReference>
<dbReference type="GO" id="GO:0022900">
    <property type="term" value="P:electron transport chain"/>
    <property type="evidence" value="ECO:0007669"/>
    <property type="project" value="InterPro"/>
</dbReference>
<dbReference type="GO" id="GO:0009055">
    <property type="term" value="F:electron transfer activity"/>
    <property type="evidence" value="ECO:0007669"/>
    <property type="project" value="TreeGrafter"/>
</dbReference>
<evidence type="ECO:0000256" key="3">
    <source>
        <dbReference type="ARBA" id="ARBA00022448"/>
    </source>
</evidence>
<dbReference type="Gene3D" id="1.10.3820.10">
    <property type="entry name" value="Di-heme elbow motif domain"/>
    <property type="match status" value="1"/>
</dbReference>
<dbReference type="GO" id="GO:0009061">
    <property type="term" value="P:anaerobic respiration"/>
    <property type="evidence" value="ECO:0007669"/>
    <property type="project" value="TreeGrafter"/>
</dbReference>
<keyword evidence="8" id="KW-0249">Electron transport</keyword>
<keyword evidence="4" id="KW-1003">Cell membrane</keyword>
<dbReference type="PANTHER" id="PTHR30333">
    <property type="entry name" value="CYTOCHROME C-TYPE PROTEIN"/>
    <property type="match status" value="1"/>
</dbReference>
<evidence type="ECO:0000256" key="11">
    <source>
        <dbReference type="ARBA" id="ARBA00023136"/>
    </source>
</evidence>
<feature type="domain" description="NapC/NirT cytochrome c N-terminal" evidence="13">
    <location>
        <begin position="19"/>
        <end position="167"/>
    </location>
</feature>
<proteinExistence type="inferred from homology"/>
<keyword evidence="6 12" id="KW-0812">Transmembrane</keyword>
<evidence type="ECO:0000259" key="13">
    <source>
        <dbReference type="Pfam" id="PF03264"/>
    </source>
</evidence>
<evidence type="ECO:0000256" key="12">
    <source>
        <dbReference type="SAM" id="Phobius"/>
    </source>
</evidence>
<dbReference type="NCBIfam" id="TIGR03153">
    <property type="entry name" value="cytochr_NrfH"/>
    <property type="match status" value="1"/>
</dbReference>
<sequence length="196" mass="22094">MTRIKKIILFLLPPPNWRVPVIVLMGALFGIGGYAFVVSNAVSYLSDDPATCVNCHVMGPQFATWFHSSHREHANCNDCHVPQDNLIKQYYFKAQDGLRHATIFTLNTTPDPIVMHEAGQRVVQANCQRCHDHTNQFVTSGQVTFDHVQEGRGQLCWDCHRDVPHGTVRGAASVPNARVPVPQSTMPEWLRLQQNR</sequence>
<evidence type="ECO:0000256" key="7">
    <source>
        <dbReference type="ARBA" id="ARBA00022723"/>
    </source>
</evidence>
<comment type="subcellular location">
    <subcellularLocation>
        <location evidence="1">Cell membrane</location>
    </subcellularLocation>
</comment>
<dbReference type="Proteomes" id="UP000254808">
    <property type="component" value="Chromosome"/>
</dbReference>
<evidence type="ECO:0000256" key="9">
    <source>
        <dbReference type="ARBA" id="ARBA00022989"/>
    </source>
</evidence>